<dbReference type="RefSeq" id="XP_008290654.1">
    <property type="nucleotide sequence ID" value="XM_008292432.1"/>
</dbReference>
<gene>
    <name evidence="5" type="primary">LOC103365092</name>
</gene>
<feature type="compositionally biased region" description="Basic and acidic residues" evidence="2">
    <location>
        <begin position="572"/>
        <end position="586"/>
    </location>
</feature>
<dbReference type="InterPro" id="IPR001678">
    <property type="entry name" value="MeTrfase_RsmB-F_NOP2_dom"/>
</dbReference>
<dbReference type="GO" id="GO:0008168">
    <property type="term" value="F:methyltransferase activity"/>
    <property type="evidence" value="ECO:0007669"/>
    <property type="project" value="UniProtKB-KW"/>
</dbReference>
<accession>A0A9Y4N9J3</accession>
<dbReference type="GO" id="GO:0003723">
    <property type="term" value="F:RNA binding"/>
    <property type="evidence" value="ECO:0007669"/>
    <property type="project" value="UniProtKB-UniRule"/>
</dbReference>
<dbReference type="InterPro" id="IPR042620">
    <property type="entry name" value="NSUN7"/>
</dbReference>
<proteinExistence type="inferred from homology"/>
<evidence type="ECO:0000313" key="4">
    <source>
        <dbReference type="Proteomes" id="UP000694891"/>
    </source>
</evidence>
<feature type="compositionally biased region" description="Basic residues" evidence="2">
    <location>
        <begin position="658"/>
        <end position="672"/>
    </location>
</feature>
<dbReference type="GO" id="GO:0032259">
    <property type="term" value="P:methylation"/>
    <property type="evidence" value="ECO:0007669"/>
    <property type="project" value="UniProtKB-KW"/>
</dbReference>
<sequence length="821" mass="90764">MADEVGCSEDVKTNSVTGEVIISHQNNKHLLAAHLPRPHLHSTSLSAVRPPSDQIYLQAAAVFQQLHTERPVTHQGLHYGKKTDTPPPESKPAEKQAYQLAFSTLKYQDLLEAMITDSCFHTSQQISSDLLPLAMVMLFDFQDRRFLMCERSTKEGQEVIQEVRDMEKSLQRCKTKLAASLARYRVKESLQSVSCFLSDAVRTKQHRAKSLPLYAWINTLQTSLEEVREALQSTGLHEVENMTDLREATFCMDPLCPDTLVFSQRLQALLQHSSLDSTHMLNIQDRSVCVAVSALRPLLFDKGDVLVAGSFSAVTVAHVAVAAAARSGRVLLCAADHKPSQVEEIQERLTQMAIKNVRILSDAFCNLNEFDATVQRLKVIIVLPQCSSSALSDPVTTIHSEHGDWDLLPELSHGSVSKNKIHSLTFQQARLLGHALSFPKVQTVVYCTRSVYAEENEHLVKRVLEKAHTHPKLLPFRVNGPIFPDDSPSGDATDSKFFRLKASQFTNGCFIARLSRQADPTKVETVQDVLARAAAKGLLGGIIPEQSKTGKKGKGKKNQAASATSKPSSPSSEERRMGEELVKEEDPAAASENEEGKVEGEFKDGEEQEEKEEAKEEKKRRRKQTVKRRPRLPKKTPTASKPKSHKKKPTKRKDNQPHFRRRQTKSKPRRIPRLTLTLISSAKSSNHLSPIAALAHKLSVTPAVKSQQTVLSSPPPARKHPSTAHRGPAAPHNTSKKQNPKPEKAEKTQKDAAKLVRKVIKPENEVVKQPADFVLPPISSTSSSSQHSKSGRSALQPLSRTSNSQLANISASSSSVSLPGL</sequence>
<dbReference type="PANTHER" id="PTHR14663">
    <property type="entry name" value="METHYLTRANSFERASE NSUN7-RELATED"/>
    <property type="match status" value="1"/>
</dbReference>
<feature type="compositionally biased region" description="Low complexity" evidence="2">
    <location>
        <begin position="560"/>
        <end position="571"/>
    </location>
</feature>
<feature type="binding site" evidence="1">
    <location>
        <position position="336"/>
    </location>
    <ligand>
        <name>S-adenosyl-L-methionine</name>
        <dbReference type="ChEBI" id="CHEBI:59789"/>
    </ligand>
</feature>
<dbReference type="Gene3D" id="3.30.70.1170">
    <property type="entry name" value="Sun protein, domain 3"/>
    <property type="match status" value="1"/>
</dbReference>
<dbReference type="InterPro" id="IPR029063">
    <property type="entry name" value="SAM-dependent_MTases_sf"/>
</dbReference>
<dbReference type="GeneID" id="103365092"/>
<evidence type="ECO:0000259" key="3">
    <source>
        <dbReference type="PROSITE" id="PS51686"/>
    </source>
</evidence>
<dbReference type="Gene3D" id="3.40.50.150">
    <property type="entry name" value="Vaccinia Virus protein VP39"/>
    <property type="match status" value="1"/>
</dbReference>
<keyword evidence="4" id="KW-1185">Reference proteome</keyword>
<feature type="compositionally biased region" description="Basic and acidic residues" evidence="2">
    <location>
        <begin position="740"/>
        <end position="766"/>
    </location>
</feature>
<name>A0A9Y4N9J3_9TELE</name>
<organism evidence="4 5">
    <name type="scientific">Stegastes partitus</name>
    <name type="common">bicolor damselfish</name>
    <dbReference type="NCBI Taxonomy" id="144197"/>
    <lineage>
        <taxon>Eukaryota</taxon>
        <taxon>Metazoa</taxon>
        <taxon>Chordata</taxon>
        <taxon>Craniata</taxon>
        <taxon>Vertebrata</taxon>
        <taxon>Euteleostomi</taxon>
        <taxon>Actinopterygii</taxon>
        <taxon>Neopterygii</taxon>
        <taxon>Teleostei</taxon>
        <taxon>Neoteleostei</taxon>
        <taxon>Acanthomorphata</taxon>
        <taxon>Ovalentaria</taxon>
        <taxon>Pomacentridae</taxon>
        <taxon>Stegastes</taxon>
    </lineage>
</organism>
<protein>
    <submittedName>
        <fullName evidence="5">Methyltransferase NSUN7</fullName>
    </submittedName>
</protein>
<reference evidence="5" key="1">
    <citation type="submission" date="2025-08" db="UniProtKB">
        <authorList>
            <consortium name="RefSeq"/>
        </authorList>
    </citation>
    <scope>IDENTIFICATION</scope>
</reference>
<comment type="caution">
    <text evidence="1">Lacks conserved residue(s) required for the propagation of feature annotation.</text>
</comment>
<dbReference type="PROSITE" id="PS51686">
    <property type="entry name" value="SAM_MT_RSMB_NOP"/>
    <property type="match status" value="1"/>
</dbReference>
<keyword evidence="1" id="KW-0808">Transferase</keyword>
<dbReference type="PANTHER" id="PTHR14663:SF2">
    <property type="entry name" value="METHYLTRANSFERASE NSUN7-RELATED"/>
    <property type="match status" value="1"/>
</dbReference>
<keyword evidence="1 5" id="KW-0489">Methyltransferase</keyword>
<dbReference type="Proteomes" id="UP000694891">
    <property type="component" value="Unplaced"/>
</dbReference>
<keyword evidence="1" id="KW-0949">S-adenosyl-L-methionine</keyword>
<feature type="region of interest" description="Disordered" evidence="2">
    <location>
        <begin position="703"/>
        <end position="821"/>
    </location>
</feature>
<feature type="compositionally biased region" description="Basic residues" evidence="2">
    <location>
        <begin position="642"/>
        <end position="651"/>
    </location>
</feature>
<feature type="domain" description="SAM-dependent MTase RsmB/NOP-type" evidence="3">
    <location>
        <begin position="203"/>
        <end position="517"/>
    </location>
</feature>
<feature type="region of interest" description="Disordered" evidence="2">
    <location>
        <begin position="73"/>
        <end position="94"/>
    </location>
</feature>
<comment type="similarity">
    <text evidence="1">Belongs to the class I-like SAM-binding methyltransferase superfamily. RsmB/NOP family.</text>
</comment>
<keyword evidence="1" id="KW-0694">RNA-binding</keyword>
<feature type="region of interest" description="Disordered" evidence="2">
    <location>
        <begin position="543"/>
        <end position="685"/>
    </location>
</feature>
<dbReference type="SUPFAM" id="SSF53335">
    <property type="entry name" value="S-adenosyl-L-methionine-dependent methyltransferases"/>
    <property type="match status" value="1"/>
</dbReference>
<feature type="compositionally biased region" description="Basic and acidic residues" evidence="2">
    <location>
        <begin position="594"/>
        <end position="605"/>
    </location>
</feature>
<evidence type="ECO:0000256" key="2">
    <source>
        <dbReference type="SAM" id="MobiDB-lite"/>
    </source>
</evidence>
<feature type="compositionally biased region" description="Low complexity" evidence="2">
    <location>
        <begin position="802"/>
        <end position="821"/>
    </location>
</feature>
<dbReference type="AlphaFoldDB" id="A0A9Y4N9J3"/>
<feature type="compositionally biased region" description="Low complexity" evidence="2">
    <location>
        <begin position="779"/>
        <end position="793"/>
    </location>
</feature>
<evidence type="ECO:0000256" key="1">
    <source>
        <dbReference type="PROSITE-ProRule" id="PRU01023"/>
    </source>
</evidence>
<evidence type="ECO:0000313" key="5">
    <source>
        <dbReference type="RefSeq" id="XP_008290654.1"/>
    </source>
</evidence>
<feature type="compositionally biased region" description="Basic residues" evidence="2">
    <location>
        <begin position="618"/>
        <end position="634"/>
    </location>
</feature>